<accession>A0A8J8MH63</accession>
<dbReference type="Pfam" id="PF13630">
    <property type="entry name" value="SdpI"/>
    <property type="match status" value="1"/>
</dbReference>
<evidence type="ECO:0000313" key="2">
    <source>
        <dbReference type="EMBL" id="QUI21173.1"/>
    </source>
</evidence>
<name>A0A8J8MH63_9FIRM</name>
<dbReference type="InterPro" id="IPR025962">
    <property type="entry name" value="SdpI/YhfL"/>
</dbReference>
<proteinExistence type="predicted"/>
<dbReference type="RefSeq" id="WP_212696634.1">
    <property type="nucleotide sequence ID" value="NZ_CP058649.1"/>
</dbReference>
<dbReference type="PANTHER" id="PTHR37810:SF5">
    <property type="entry name" value="IMMUNITY PROTEIN SDPI"/>
    <property type="match status" value="1"/>
</dbReference>
<organism evidence="2 3">
    <name type="scientific">Vallitalea pronyensis</name>
    <dbReference type="NCBI Taxonomy" id="1348613"/>
    <lineage>
        <taxon>Bacteria</taxon>
        <taxon>Bacillati</taxon>
        <taxon>Bacillota</taxon>
        <taxon>Clostridia</taxon>
        <taxon>Lachnospirales</taxon>
        <taxon>Vallitaleaceae</taxon>
        <taxon>Vallitalea</taxon>
    </lineage>
</organism>
<keyword evidence="1" id="KW-0472">Membrane</keyword>
<gene>
    <name evidence="2" type="ORF">HZI73_02220</name>
</gene>
<keyword evidence="3" id="KW-1185">Reference proteome</keyword>
<dbReference type="KEGG" id="vpy:HZI73_02220"/>
<dbReference type="AlphaFoldDB" id="A0A8J8MH63"/>
<dbReference type="Proteomes" id="UP000683246">
    <property type="component" value="Chromosome"/>
</dbReference>
<feature type="transmembrane region" description="Helical" evidence="1">
    <location>
        <begin position="44"/>
        <end position="61"/>
    </location>
</feature>
<sequence length="204" mass="23041">MTLKFDLKSIVLILFIMSIYIYKYPMINHITNQGVTSEVDLNELLMTIMGLFILLSILPVFDKNKVLIKRINAYNDIVFSVILILATPFLLILIRSTGTHINPQRFFGLIIAVAFIIMSNYLPKLSMNTIAGIRTPWSMTSEAVWKKTHHISGIIGVILGAILFVIHALVANKELLSMTIYVIVGWLVLTVVISYFVCRHTSSK</sequence>
<keyword evidence="1" id="KW-1133">Transmembrane helix</keyword>
<feature type="transmembrane region" description="Helical" evidence="1">
    <location>
        <begin position="151"/>
        <end position="170"/>
    </location>
</feature>
<keyword evidence="1" id="KW-0812">Transmembrane</keyword>
<dbReference type="GO" id="GO:0009636">
    <property type="term" value="P:response to toxic substance"/>
    <property type="evidence" value="ECO:0007669"/>
    <property type="project" value="TreeGrafter"/>
</dbReference>
<dbReference type="PIRSF" id="PIRSF038959">
    <property type="entry name" value="SdpI"/>
    <property type="match status" value="1"/>
</dbReference>
<reference evidence="2" key="1">
    <citation type="submission" date="2020-07" db="EMBL/GenBank/DDBJ databases">
        <title>Vallitalea pronyensis genome.</title>
        <authorList>
            <person name="Postec A."/>
        </authorList>
    </citation>
    <scope>NUCLEOTIDE SEQUENCE</scope>
    <source>
        <strain evidence="2">FatNI3</strain>
    </source>
</reference>
<feature type="transmembrane region" description="Helical" evidence="1">
    <location>
        <begin position="73"/>
        <end position="94"/>
    </location>
</feature>
<dbReference type="PANTHER" id="PTHR37810">
    <property type="entry name" value="IMMUNITY PROTEIN SDPI"/>
    <property type="match status" value="1"/>
</dbReference>
<dbReference type="InterPro" id="IPR026272">
    <property type="entry name" value="SdpI"/>
</dbReference>
<feature type="transmembrane region" description="Helical" evidence="1">
    <location>
        <begin position="7"/>
        <end position="24"/>
    </location>
</feature>
<feature type="transmembrane region" description="Helical" evidence="1">
    <location>
        <begin position="176"/>
        <end position="198"/>
    </location>
</feature>
<protein>
    <submittedName>
        <fullName evidence="2">SdpI family protein</fullName>
    </submittedName>
</protein>
<evidence type="ECO:0000256" key="1">
    <source>
        <dbReference type="SAM" id="Phobius"/>
    </source>
</evidence>
<evidence type="ECO:0000313" key="3">
    <source>
        <dbReference type="Proteomes" id="UP000683246"/>
    </source>
</evidence>
<feature type="transmembrane region" description="Helical" evidence="1">
    <location>
        <begin position="106"/>
        <end position="123"/>
    </location>
</feature>
<dbReference type="EMBL" id="CP058649">
    <property type="protein sequence ID" value="QUI21173.1"/>
    <property type="molecule type" value="Genomic_DNA"/>
</dbReference>